<feature type="compositionally biased region" description="Polar residues" evidence="1">
    <location>
        <begin position="1"/>
        <end position="12"/>
    </location>
</feature>
<dbReference type="Gene3D" id="3.90.950.20">
    <property type="entry name" value="CinA-like"/>
    <property type="match status" value="1"/>
</dbReference>
<name>W7CMZ2_9LIST</name>
<feature type="domain" description="CinA C-terminal" evidence="2">
    <location>
        <begin position="14"/>
        <end position="76"/>
    </location>
</feature>
<dbReference type="SUPFAM" id="SSF142433">
    <property type="entry name" value="CinA-like"/>
    <property type="match status" value="1"/>
</dbReference>
<dbReference type="EMBL" id="AODH01000044">
    <property type="protein sequence ID" value="EUJ37016.1"/>
    <property type="molecule type" value="Genomic_DNA"/>
</dbReference>
<dbReference type="Pfam" id="PF02464">
    <property type="entry name" value="CinA"/>
    <property type="match status" value="1"/>
</dbReference>
<reference evidence="3 4" key="1">
    <citation type="submission" date="2012-12" db="EMBL/GenBank/DDBJ databases">
        <title>Novel taxa of Listeriaceae from agricultural environments in the United States.</title>
        <authorList>
            <person name="den Bakker H.C."/>
            <person name="Allred A."/>
            <person name="Warchocki S."/>
            <person name="Wright E.M."/>
            <person name="Burrell A."/>
            <person name="Nightingale K.K."/>
            <person name="Kephart D."/>
            <person name="Wiedmann M."/>
        </authorList>
    </citation>
    <scope>NUCLEOTIDE SEQUENCE [LARGE SCALE GENOMIC DNA]</scope>
    <source>
        <strain evidence="3 4">FSL F6-1037</strain>
    </source>
</reference>
<evidence type="ECO:0000259" key="2">
    <source>
        <dbReference type="Pfam" id="PF02464"/>
    </source>
</evidence>
<evidence type="ECO:0000313" key="3">
    <source>
        <dbReference type="EMBL" id="EUJ37016.1"/>
    </source>
</evidence>
<protein>
    <submittedName>
        <fullName evidence="3">Competence damage-inducible protein A</fullName>
    </submittedName>
</protein>
<evidence type="ECO:0000256" key="1">
    <source>
        <dbReference type="SAM" id="MobiDB-lite"/>
    </source>
</evidence>
<accession>W7CMZ2</accession>
<sequence>MCASNGRANPSSHPADIGVSFTGVAGPGGQDGHPAGTVWLAISTKTETTAHLYHFNGDRQSNRERAVKQAFWLLNQRFS</sequence>
<proteinExistence type="predicted"/>
<dbReference type="InterPro" id="IPR036653">
    <property type="entry name" value="CinA-like_C"/>
</dbReference>
<keyword evidence="4" id="KW-1185">Reference proteome</keyword>
<gene>
    <name evidence="3" type="ORF">BCAMP_10500</name>
</gene>
<feature type="region of interest" description="Disordered" evidence="1">
    <location>
        <begin position="1"/>
        <end position="32"/>
    </location>
</feature>
<comment type="caution">
    <text evidence="3">The sequence shown here is derived from an EMBL/GenBank/DDBJ whole genome shotgun (WGS) entry which is preliminary data.</text>
</comment>
<dbReference type="STRING" id="1265861.BCAMP_10500"/>
<organism evidence="3 4">
    <name type="scientific">Brochothrix campestris FSL F6-1037</name>
    <dbReference type="NCBI Taxonomy" id="1265861"/>
    <lineage>
        <taxon>Bacteria</taxon>
        <taxon>Bacillati</taxon>
        <taxon>Bacillota</taxon>
        <taxon>Bacilli</taxon>
        <taxon>Bacillales</taxon>
        <taxon>Listeriaceae</taxon>
        <taxon>Brochothrix</taxon>
    </lineage>
</organism>
<dbReference type="AlphaFoldDB" id="W7CMZ2"/>
<dbReference type="Proteomes" id="UP000019243">
    <property type="component" value="Unassembled WGS sequence"/>
</dbReference>
<dbReference type="InterPro" id="IPR008136">
    <property type="entry name" value="CinA_C"/>
</dbReference>
<evidence type="ECO:0000313" key="4">
    <source>
        <dbReference type="Proteomes" id="UP000019243"/>
    </source>
</evidence>